<proteinExistence type="inferred from homology"/>
<accession>A0A3B1IC57</accession>
<feature type="compositionally biased region" description="Basic and acidic residues" evidence="2">
    <location>
        <begin position="295"/>
        <end position="312"/>
    </location>
</feature>
<dbReference type="PANTHER" id="PTHR46449">
    <property type="entry name" value="ZGC:158260"/>
    <property type="match status" value="1"/>
</dbReference>
<dbReference type="FunCoup" id="A0A3B1IC57">
    <property type="interactions" value="397"/>
</dbReference>
<reference evidence="3" key="3">
    <citation type="submission" date="2025-08" db="UniProtKB">
        <authorList>
            <consortium name="Ensembl"/>
        </authorList>
    </citation>
    <scope>IDENTIFICATION</scope>
</reference>
<feature type="region of interest" description="Disordered" evidence="2">
    <location>
        <begin position="209"/>
        <end position="236"/>
    </location>
</feature>
<dbReference type="InterPro" id="IPR032743">
    <property type="entry name" value="FAM47"/>
</dbReference>
<reference evidence="3" key="4">
    <citation type="submission" date="2025-09" db="UniProtKB">
        <authorList>
            <consortium name="Ensembl"/>
        </authorList>
    </citation>
    <scope>IDENTIFICATION</scope>
</reference>
<dbReference type="GO" id="GO:0000785">
    <property type="term" value="C:chromatin"/>
    <property type="evidence" value="ECO:0007669"/>
    <property type="project" value="TreeGrafter"/>
</dbReference>
<evidence type="ECO:0000256" key="2">
    <source>
        <dbReference type="SAM" id="MobiDB-lite"/>
    </source>
</evidence>
<dbReference type="AlphaFoldDB" id="A0A3B1IC57"/>
<dbReference type="Pfam" id="PF14642">
    <property type="entry name" value="FAM47"/>
    <property type="match status" value="1"/>
</dbReference>
<evidence type="ECO:0000313" key="3">
    <source>
        <dbReference type="Ensembl" id="ENSAMXP00000027472.1"/>
    </source>
</evidence>
<dbReference type="PANTHER" id="PTHR46449:SF5">
    <property type="entry name" value="FAMILY WITH SEQUENCE SIMILARITY 47 MEMBER E"/>
    <property type="match status" value="1"/>
</dbReference>
<organism evidence="3 4">
    <name type="scientific">Astyanax mexicanus</name>
    <name type="common">Blind cave fish</name>
    <name type="synonym">Astyanax fasciatus mexicanus</name>
    <dbReference type="NCBI Taxonomy" id="7994"/>
    <lineage>
        <taxon>Eukaryota</taxon>
        <taxon>Metazoa</taxon>
        <taxon>Chordata</taxon>
        <taxon>Craniata</taxon>
        <taxon>Vertebrata</taxon>
        <taxon>Euteleostomi</taxon>
        <taxon>Actinopterygii</taxon>
        <taxon>Neopterygii</taxon>
        <taxon>Teleostei</taxon>
        <taxon>Ostariophysi</taxon>
        <taxon>Characiformes</taxon>
        <taxon>Characoidei</taxon>
        <taxon>Acestrorhamphidae</taxon>
        <taxon>Acestrorhamphinae</taxon>
        <taxon>Astyanax</taxon>
    </lineage>
</organism>
<evidence type="ECO:0000313" key="4">
    <source>
        <dbReference type="Proteomes" id="UP000018467"/>
    </source>
</evidence>
<keyword evidence="4" id="KW-1185">Reference proteome</keyword>
<dbReference type="Bgee" id="ENSAMXG00000042933">
    <property type="expression patterns" value="Expressed in testis and 5 other cell types or tissues"/>
</dbReference>
<dbReference type="Proteomes" id="UP000018467">
    <property type="component" value="Unassembled WGS sequence"/>
</dbReference>
<dbReference type="GeneTree" id="ENSGT00940000165114"/>
<feature type="region of interest" description="Disordered" evidence="2">
    <location>
        <begin position="394"/>
        <end position="422"/>
    </location>
</feature>
<dbReference type="GO" id="GO:0045815">
    <property type="term" value="P:transcription initiation-coupled chromatin remodeling"/>
    <property type="evidence" value="ECO:0007669"/>
    <property type="project" value="TreeGrafter"/>
</dbReference>
<feature type="region of interest" description="Disordered" evidence="2">
    <location>
        <begin position="291"/>
        <end position="315"/>
    </location>
</feature>
<comment type="similarity">
    <text evidence="1">Belongs to the FAM47 family.</text>
</comment>
<reference evidence="4" key="2">
    <citation type="journal article" date="2014" name="Nat. Commun.">
        <title>The cavefish genome reveals candidate genes for eye loss.</title>
        <authorList>
            <person name="McGaugh S.E."/>
            <person name="Gross J.B."/>
            <person name="Aken B."/>
            <person name="Blin M."/>
            <person name="Borowsky R."/>
            <person name="Chalopin D."/>
            <person name="Hinaux H."/>
            <person name="Jeffery W.R."/>
            <person name="Keene A."/>
            <person name="Ma L."/>
            <person name="Minx P."/>
            <person name="Murphy D."/>
            <person name="O'Quin K.E."/>
            <person name="Retaux S."/>
            <person name="Rohner N."/>
            <person name="Searle S.M."/>
            <person name="Stahl B.A."/>
            <person name="Tabin C."/>
            <person name="Volff J.N."/>
            <person name="Yoshizawa M."/>
            <person name="Warren W.C."/>
        </authorList>
    </citation>
    <scope>NUCLEOTIDE SEQUENCE [LARGE SCALE GENOMIC DNA]</scope>
    <source>
        <strain evidence="4">female</strain>
    </source>
</reference>
<feature type="compositionally biased region" description="Polar residues" evidence="2">
    <location>
        <begin position="225"/>
        <end position="236"/>
    </location>
</feature>
<name>A0A3B1IC57_ASTMX</name>
<evidence type="ECO:0000256" key="1">
    <source>
        <dbReference type="ARBA" id="ARBA00005277"/>
    </source>
</evidence>
<reference evidence="4" key="1">
    <citation type="submission" date="2013-03" db="EMBL/GenBank/DDBJ databases">
        <authorList>
            <person name="Jeffery W."/>
            <person name="Warren W."/>
            <person name="Wilson R.K."/>
        </authorList>
    </citation>
    <scope>NUCLEOTIDE SEQUENCE</scope>
    <source>
        <strain evidence="4">female</strain>
    </source>
</reference>
<protein>
    <submittedName>
        <fullName evidence="3">Zgc:158260</fullName>
    </submittedName>
</protein>
<dbReference type="Ensembl" id="ENSAMXT00000033767.1">
    <property type="protein sequence ID" value="ENSAMXP00000027472.1"/>
    <property type="gene ID" value="ENSAMXG00000042933.1"/>
</dbReference>
<dbReference type="InParanoid" id="A0A3B1IC57"/>
<sequence>MTDKKFLWTGLGESSPVHPWYKERLRTKFLKDPLKKKQQQCGALDATDRGWRFLNPGQDDFRDGYPALQDEVFTQPQCRIAPPLFGLVNQARPATVLKKRFNKEQACYSRINCLRQTRRQYVEAVEQKLSSHPLALYPHLTSGLQPELFEDVLSVLDPEMCVERESDVISFSKEEVSREENVATCEGPEQETSREETKLSIGTVSSADEVKGCSSRNPYKLPETMDTQPKGNQMVSNTFLPSPAQDEDITEVTKLFCDWVALLGGETSSLTESTIHSLFFCGFEKKPSIRSPVHVPKDDSSRSAPKLKDPELNKVYPSNTKTTYGAWYLDPKTWKKRPASEPLRDPSVTEDLELELQPTEKDKELKEIHGTQAFREFIISKGLRMPRFLSSLFPSEEEEQEHRTRGTDATASASKRKGQATL</sequence>